<dbReference type="InterPro" id="IPR024088">
    <property type="entry name" value="Tyr-tRNA-ligase_bac-type"/>
</dbReference>
<evidence type="ECO:0000256" key="9">
    <source>
        <dbReference type="RuleBase" id="RU361234"/>
    </source>
</evidence>
<dbReference type="Proteomes" id="UP000774326">
    <property type="component" value="Unassembled WGS sequence"/>
</dbReference>
<keyword evidence="4 9" id="KW-0067">ATP-binding</keyword>
<keyword evidence="6 9" id="KW-0030">Aminoacyl-tRNA synthetase</keyword>
<evidence type="ECO:0000256" key="7">
    <source>
        <dbReference type="ARBA" id="ARBA00033323"/>
    </source>
</evidence>
<organism evidence="10 11">
    <name type="scientific">Wickerhamomyces pijperi</name>
    <name type="common">Yeast</name>
    <name type="synonym">Pichia pijperi</name>
    <dbReference type="NCBI Taxonomy" id="599730"/>
    <lineage>
        <taxon>Eukaryota</taxon>
        <taxon>Fungi</taxon>
        <taxon>Dikarya</taxon>
        <taxon>Ascomycota</taxon>
        <taxon>Saccharomycotina</taxon>
        <taxon>Saccharomycetes</taxon>
        <taxon>Phaffomycetales</taxon>
        <taxon>Wickerhamomycetaceae</taxon>
        <taxon>Wickerhamomyces</taxon>
    </lineage>
</organism>
<evidence type="ECO:0000256" key="8">
    <source>
        <dbReference type="ARBA" id="ARBA00048248"/>
    </source>
</evidence>
<dbReference type="PANTHER" id="PTHR11766">
    <property type="entry name" value="TYROSYL-TRNA SYNTHETASE"/>
    <property type="match status" value="1"/>
</dbReference>
<dbReference type="SUPFAM" id="SSF55174">
    <property type="entry name" value="Alpha-L RNA-binding motif"/>
    <property type="match status" value="1"/>
</dbReference>
<evidence type="ECO:0000256" key="4">
    <source>
        <dbReference type="ARBA" id="ARBA00022840"/>
    </source>
</evidence>
<dbReference type="FunFam" id="1.10.240.10:FF:000001">
    <property type="entry name" value="Tyrosine--tRNA ligase"/>
    <property type="match status" value="1"/>
</dbReference>
<sequence>MLTSTFKRTALSSISRSSWTNSIRAYARSSESIKDIQQQLQTFSIDPQHFQTELNTNDLLSLLKDRGLIANNTAESDLSEILEKGAKLGLYCGADPSARSLHLGNLLPLMLLLHFNIRGHSAFTLVGGATGEVGDPSGRATERDAMQEEVRLENVKRIKQQMESFVKNGSRFVKSVNLSGSVIEEGPVEAVNNLDWWKDVTLLKFLSTYGRFIRVSSMLARDSVKDRLTSEAGIGFNEFTYQILQAFDFYYLFKTNNVSIQLGGNDQWGNITAGIDFINRVKPFDKKLAKKTAFGITVPLLTTASGAKFGKSAGNAVFIDREMTPSFEIYQYFIKAQDSEVAKLLKIFTFIPLAQIETIMAKHNEDPSFRYAQRILAEQVTDLIHGVGSGKNANIITSILYPFPDEAYPDISTDSLVSAFKSANILKTLGKDQFFNKPYSVVLSEVQQISRNEAKKLIKQGGVYQGFNRVRIDESDDLLLTQESLIDERVLLLRVGKGKYHMVEFV</sequence>
<comment type="caution">
    <text evidence="10">The sequence shown here is derived from an EMBL/GenBank/DDBJ whole genome shotgun (WGS) entry which is preliminary data.</text>
</comment>
<keyword evidence="5 9" id="KW-0648">Protein biosynthesis</keyword>
<evidence type="ECO:0000256" key="3">
    <source>
        <dbReference type="ARBA" id="ARBA00022741"/>
    </source>
</evidence>
<dbReference type="PANTHER" id="PTHR11766:SF0">
    <property type="entry name" value="TYROSINE--TRNA LIGASE, MITOCHONDRIAL"/>
    <property type="match status" value="1"/>
</dbReference>
<keyword evidence="11" id="KW-1185">Reference proteome</keyword>
<keyword evidence="2 9" id="KW-0436">Ligase</keyword>
<dbReference type="InterPro" id="IPR014729">
    <property type="entry name" value="Rossmann-like_a/b/a_fold"/>
</dbReference>
<dbReference type="SUPFAM" id="SSF52374">
    <property type="entry name" value="Nucleotidylyl transferase"/>
    <property type="match status" value="1"/>
</dbReference>
<dbReference type="Gene3D" id="3.10.290.10">
    <property type="entry name" value="RNA-binding S4 domain"/>
    <property type="match status" value="1"/>
</dbReference>
<name>A0A9P8Q492_WICPI</name>
<dbReference type="OrthoDB" id="337870at2759"/>
<dbReference type="CDD" id="cd00805">
    <property type="entry name" value="TyrRS_core"/>
    <property type="match status" value="1"/>
</dbReference>
<evidence type="ECO:0000256" key="1">
    <source>
        <dbReference type="ARBA" id="ARBA00013160"/>
    </source>
</evidence>
<keyword evidence="3 9" id="KW-0547">Nucleotide-binding</keyword>
<reference evidence="10" key="1">
    <citation type="journal article" date="2021" name="Open Biol.">
        <title>Shared evolutionary footprints suggest mitochondrial oxidative damage underlies multiple complex I losses in fungi.</title>
        <authorList>
            <person name="Schikora-Tamarit M.A."/>
            <person name="Marcet-Houben M."/>
            <person name="Nosek J."/>
            <person name="Gabaldon T."/>
        </authorList>
    </citation>
    <scope>NUCLEOTIDE SEQUENCE</scope>
    <source>
        <strain evidence="10">CBS2887</strain>
    </source>
</reference>
<protein>
    <recommendedName>
        <fullName evidence="1 9">Tyrosine--tRNA ligase</fullName>
        <ecNumber evidence="1 9">6.1.1.1</ecNumber>
    </recommendedName>
    <alternativeName>
        <fullName evidence="7 9">Tyrosyl-tRNA synthetase</fullName>
    </alternativeName>
</protein>
<dbReference type="InterPro" id="IPR036986">
    <property type="entry name" value="S4_RNA-bd_sf"/>
</dbReference>
<evidence type="ECO:0000256" key="5">
    <source>
        <dbReference type="ARBA" id="ARBA00022917"/>
    </source>
</evidence>
<accession>A0A9P8Q492</accession>
<dbReference type="NCBIfam" id="TIGR00234">
    <property type="entry name" value="tyrS"/>
    <property type="match status" value="1"/>
</dbReference>
<evidence type="ECO:0000313" key="10">
    <source>
        <dbReference type="EMBL" id="KAH3683786.1"/>
    </source>
</evidence>
<comment type="catalytic activity">
    <reaction evidence="8 9">
        <text>tRNA(Tyr) + L-tyrosine + ATP = L-tyrosyl-tRNA(Tyr) + AMP + diphosphate + H(+)</text>
        <dbReference type="Rhea" id="RHEA:10220"/>
        <dbReference type="Rhea" id="RHEA-COMP:9706"/>
        <dbReference type="Rhea" id="RHEA-COMP:9707"/>
        <dbReference type="ChEBI" id="CHEBI:15378"/>
        <dbReference type="ChEBI" id="CHEBI:30616"/>
        <dbReference type="ChEBI" id="CHEBI:33019"/>
        <dbReference type="ChEBI" id="CHEBI:58315"/>
        <dbReference type="ChEBI" id="CHEBI:78442"/>
        <dbReference type="ChEBI" id="CHEBI:78536"/>
        <dbReference type="ChEBI" id="CHEBI:456215"/>
        <dbReference type="EC" id="6.1.1.1"/>
    </reaction>
</comment>
<dbReference type="PRINTS" id="PR01040">
    <property type="entry name" value="TRNASYNTHTYR"/>
</dbReference>
<dbReference type="AlphaFoldDB" id="A0A9P8Q492"/>
<evidence type="ECO:0000256" key="6">
    <source>
        <dbReference type="ARBA" id="ARBA00023146"/>
    </source>
</evidence>
<dbReference type="InterPro" id="IPR002305">
    <property type="entry name" value="aa-tRNA-synth_Ic"/>
</dbReference>
<dbReference type="EMBL" id="JAEUBG010002954">
    <property type="protein sequence ID" value="KAH3683786.1"/>
    <property type="molecule type" value="Genomic_DNA"/>
</dbReference>
<dbReference type="EC" id="6.1.1.1" evidence="1 9"/>
<dbReference type="GO" id="GO:0005524">
    <property type="term" value="F:ATP binding"/>
    <property type="evidence" value="ECO:0007669"/>
    <property type="project" value="UniProtKB-KW"/>
</dbReference>
<dbReference type="Pfam" id="PF00579">
    <property type="entry name" value="tRNA-synt_1b"/>
    <property type="match status" value="1"/>
</dbReference>
<reference evidence="10" key="2">
    <citation type="submission" date="2021-01" db="EMBL/GenBank/DDBJ databases">
        <authorList>
            <person name="Schikora-Tamarit M.A."/>
        </authorList>
    </citation>
    <scope>NUCLEOTIDE SEQUENCE</scope>
    <source>
        <strain evidence="10">CBS2887</strain>
    </source>
</reference>
<dbReference type="GO" id="GO:0006437">
    <property type="term" value="P:tyrosyl-tRNA aminoacylation"/>
    <property type="evidence" value="ECO:0007669"/>
    <property type="project" value="InterPro"/>
</dbReference>
<dbReference type="GO" id="GO:0005739">
    <property type="term" value="C:mitochondrion"/>
    <property type="evidence" value="ECO:0007669"/>
    <property type="project" value="TreeGrafter"/>
</dbReference>
<dbReference type="Gene3D" id="1.10.240.10">
    <property type="entry name" value="Tyrosyl-Transfer RNA Synthetase"/>
    <property type="match status" value="1"/>
</dbReference>
<dbReference type="InterPro" id="IPR002307">
    <property type="entry name" value="Tyr-tRNA-ligase"/>
</dbReference>
<dbReference type="GO" id="GO:0003723">
    <property type="term" value="F:RNA binding"/>
    <property type="evidence" value="ECO:0007669"/>
    <property type="project" value="InterPro"/>
</dbReference>
<dbReference type="GO" id="GO:0005829">
    <property type="term" value="C:cytosol"/>
    <property type="evidence" value="ECO:0007669"/>
    <property type="project" value="TreeGrafter"/>
</dbReference>
<comment type="similarity">
    <text evidence="9">Belongs to the class-I aminoacyl-tRNA synthetase family.</text>
</comment>
<evidence type="ECO:0000313" key="11">
    <source>
        <dbReference type="Proteomes" id="UP000774326"/>
    </source>
</evidence>
<evidence type="ECO:0000256" key="2">
    <source>
        <dbReference type="ARBA" id="ARBA00022598"/>
    </source>
</evidence>
<dbReference type="Gene3D" id="3.40.50.620">
    <property type="entry name" value="HUPs"/>
    <property type="match status" value="1"/>
</dbReference>
<dbReference type="GO" id="GO:0004831">
    <property type="term" value="F:tyrosine-tRNA ligase activity"/>
    <property type="evidence" value="ECO:0007669"/>
    <property type="project" value="UniProtKB-EC"/>
</dbReference>
<proteinExistence type="inferred from homology"/>
<gene>
    <name evidence="10" type="ORF">WICPIJ_005242</name>
</gene>